<dbReference type="AlphaFoldDB" id="G9QJ14"/>
<keyword evidence="2" id="KW-1185">Reference proteome</keyword>
<name>G9QJ14_9BACI</name>
<reference evidence="1 2" key="1">
    <citation type="submission" date="2011-09" db="EMBL/GenBank/DDBJ databases">
        <title>The Genome Sequence of Bacillus smithii 7_3_47FAA.</title>
        <authorList>
            <consortium name="The Broad Institute Genome Sequencing Platform"/>
            <person name="Earl A."/>
            <person name="Ward D."/>
            <person name="Feldgarden M."/>
            <person name="Gevers D."/>
            <person name="Daigneault M."/>
            <person name="Strauss J."/>
            <person name="Allen-Vercoe E."/>
            <person name="Young S.K."/>
            <person name="Zeng Q."/>
            <person name="Gargeya S."/>
            <person name="Fitzgerald M."/>
            <person name="Haas B."/>
            <person name="Abouelleil A."/>
            <person name="Alvarado L."/>
            <person name="Arachchi H.M."/>
            <person name="Berlin A."/>
            <person name="Brown A."/>
            <person name="Chapman S.B."/>
            <person name="Chen Z."/>
            <person name="Dunbar C."/>
            <person name="Freedman E."/>
            <person name="Gearin G."/>
            <person name="Goldberg J."/>
            <person name="Griggs A."/>
            <person name="Gujja S."/>
            <person name="Heiman D."/>
            <person name="Howarth C."/>
            <person name="Larson L."/>
            <person name="Lui A."/>
            <person name="MacDonald P.J.P."/>
            <person name="Montmayeur A."/>
            <person name="Murphy C."/>
            <person name="Neiman D."/>
            <person name="Pearson M."/>
            <person name="Priest M."/>
            <person name="Roberts A."/>
            <person name="Saif S."/>
            <person name="Shea T."/>
            <person name="Shenoy N."/>
            <person name="Sisk P."/>
            <person name="Stolte C."/>
            <person name="Sykes S."/>
            <person name="Wortman J."/>
            <person name="Nusbaum C."/>
            <person name="Birren B."/>
        </authorList>
    </citation>
    <scope>NUCLEOTIDE SEQUENCE [LARGE SCALE GENOMIC DNA]</scope>
    <source>
        <strain evidence="1 2">7_3_47FAA</strain>
    </source>
</reference>
<gene>
    <name evidence="1" type="ORF">HMPREF1015_02175</name>
</gene>
<dbReference type="Proteomes" id="UP000011747">
    <property type="component" value="Unassembled WGS sequence"/>
</dbReference>
<accession>G9QJ14</accession>
<protein>
    <submittedName>
        <fullName evidence="1">Uncharacterized protein</fullName>
    </submittedName>
</protein>
<proteinExistence type="predicted"/>
<dbReference type="EMBL" id="ACWF01000049">
    <property type="protein sequence ID" value="EHL78870.1"/>
    <property type="molecule type" value="Genomic_DNA"/>
</dbReference>
<evidence type="ECO:0000313" key="1">
    <source>
        <dbReference type="EMBL" id="EHL78870.1"/>
    </source>
</evidence>
<comment type="caution">
    <text evidence="1">The sequence shown here is derived from an EMBL/GenBank/DDBJ whole genome shotgun (WGS) entry which is preliminary data.</text>
</comment>
<dbReference type="HOGENOM" id="CLU_2858486_0_0_9"/>
<sequence length="64" mass="7170">MNDLCHSHLVVITNQKPNPPFSSRNQMKHTSYPALCITITLIGKISNDLKQKKETGTCPVSYVK</sequence>
<evidence type="ECO:0000313" key="2">
    <source>
        <dbReference type="Proteomes" id="UP000011747"/>
    </source>
</evidence>
<organism evidence="1 2">
    <name type="scientific">Bacillus smithii 7_3_47FAA</name>
    <dbReference type="NCBI Taxonomy" id="665952"/>
    <lineage>
        <taxon>Bacteria</taxon>
        <taxon>Bacillati</taxon>
        <taxon>Bacillota</taxon>
        <taxon>Bacilli</taxon>
        <taxon>Bacillales</taxon>
        <taxon>Bacillaceae</taxon>
        <taxon>Bacillus</taxon>
    </lineage>
</organism>